<dbReference type="AlphaFoldDB" id="A0A3S5CP50"/>
<sequence length="71" mass="7932">MADDDADYVVGESPENLLSPLSDARNYDAYYSRGLQTKFIQQVAKTRSIAPIHRKETAIIPKATPSRSSYL</sequence>
<dbReference type="Proteomes" id="UP000784294">
    <property type="component" value="Unassembled WGS sequence"/>
</dbReference>
<reference evidence="1" key="1">
    <citation type="submission" date="2018-11" db="EMBL/GenBank/DDBJ databases">
        <authorList>
            <consortium name="Pathogen Informatics"/>
        </authorList>
    </citation>
    <scope>NUCLEOTIDE SEQUENCE</scope>
</reference>
<protein>
    <submittedName>
        <fullName evidence="1">Uncharacterized protein</fullName>
    </submittedName>
</protein>
<name>A0A3S5CP50_9PLAT</name>
<gene>
    <name evidence="1" type="ORF">PXEA_LOCUS30269</name>
</gene>
<evidence type="ECO:0000313" key="2">
    <source>
        <dbReference type="Proteomes" id="UP000784294"/>
    </source>
</evidence>
<organism evidence="1 2">
    <name type="scientific">Protopolystoma xenopodis</name>
    <dbReference type="NCBI Taxonomy" id="117903"/>
    <lineage>
        <taxon>Eukaryota</taxon>
        <taxon>Metazoa</taxon>
        <taxon>Spiralia</taxon>
        <taxon>Lophotrochozoa</taxon>
        <taxon>Platyhelminthes</taxon>
        <taxon>Monogenea</taxon>
        <taxon>Polyopisthocotylea</taxon>
        <taxon>Polystomatidea</taxon>
        <taxon>Polystomatidae</taxon>
        <taxon>Protopolystoma</taxon>
    </lineage>
</organism>
<proteinExistence type="predicted"/>
<comment type="caution">
    <text evidence="1">The sequence shown here is derived from an EMBL/GenBank/DDBJ whole genome shotgun (WGS) entry which is preliminary data.</text>
</comment>
<dbReference type="EMBL" id="CAAALY010253297">
    <property type="protein sequence ID" value="VEL36829.1"/>
    <property type="molecule type" value="Genomic_DNA"/>
</dbReference>
<evidence type="ECO:0000313" key="1">
    <source>
        <dbReference type="EMBL" id="VEL36829.1"/>
    </source>
</evidence>
<keyword evidence="2" id="KW-1185">Reference proteome</keyword>
<accession>A0A3S5CP50</accession>